<name>A0ABZ3ERG7_9FIRM</name>
<protein>
    <submittedName>
        <fullName evidence="1">Uncharacterized protein</fullName>
    </submittedName>
</protein>
<reference evidence="1 2" key="1">
    <citation type="submission" date="2024-02" db="EMBL/GenBank/DDBJ databases">
        <title>Bacterial strain from lacustrine sediment.</title>
        <authorList>
            <person name="Petit C."/>
            <person name="Fadhlaoui K."/>
        </authorList>
    </citation>
    <scope>NUCLEOTIDE SEQUENCE [LARGE SCALE GENOMIC DNA]</scope>
    <source>
        <strain evidence="1 2">IPX-CK</strain>
    </source>
</reference>
<keyword evidence="2" id="KW-1185">Reference proteome</keyword>
<gene>
    <name evidence="1" type="ORF">V6984_15060</name>
</gene>
<evidence type="ECO:0000313" key="2">
    <source>
        <dbReference type="Proteomes" id="UP001451571"/>
    </source>
</evidence>
<dbReference type="RefSeq" id="WP_342756431.1">
    <property type="nucleotide sequence ID" value="NZ_CP146256.1"/>
</dbReference>
<dbReference type="Proteomes" id="UP001451571">
    <property type="component" value="Chromosome"/>
</dbReference>
<accession>A0ABZ3ERG7</accession>
<proteinExistence type="predicted"/>
<evidence type="ECO:0000313" key="1">
    <source>
        <dbReference type="EMBL" id="XAH72818.1"/>
    </source>
</evidence>
<sequence>MENTKNYDMSEYRNKIMHAIVSNENMVRLLEEDPTGHPEDTIPYSKAYPYEYIPDEAAESGKYISFELHATTDERNKLFKSITVSFFILCHADEVRTAKGLWYDSVSCELENVFAGGNLGIGKTSFISNIAYAPNKKFKGRLLSFAVKELQYGISNGT</sequence>
<dbReference type="EMBL" id="CP146256">
    <property type="protein sequence ID" value="XAH72818.1"/>
    <property type="molecule type" value="Genomic_DNA"/>
</dbReference>
<organism evidence="1 2">
    <name type="scientific">Kineothrix sedimenti</name>
    <dbReference type="NCBI Taxonomy" id="3123317"/>
    <lineage>
        <taxon>Bacteria</taxon>
        <taxon>Bacillati</taxon>
        <taxon>Bacillota</taxon>
        <taxon>Clostridia</taxon>
        <taxon>Lachnospirales</taxon>
        <taxon>Lachnospiraceae</taxon>
        <taxon>Kineothrix</taxon>
    </lineage>
</organism>